<dbReference type="GO" id="GO:0005615">
    <property type="term" value="C:extracellular space"/>
    <property type="evidence" value="ECO:0007669"/>
    <property type="project" value="TreeGrafter"/>
</dbReference>
<accession>A0AAE1DBW4</accession>
<dbReference type="InterPro" id="IPR050373">
    <property type="entry name" value="Fibrinogen_C-term_domain"/>
</dbReference>
<gene>
    <name evidence="2" type="ORF">RRG08_002035</name>
</gene>
<dbReference type="PANTHER" id="PTHR19143">
    <property type="entry name" value="FIBRINOGEN/TENASCIN/ANGIOPOEITIN"/>
    <property type="match status" value="1"/>
</dbReference>
<comment type="caution">
    <text evidence="2">The sequence shown here is derived from an EMBL/GenBank/DDBJ whole genome shotgun (WGS) entry which is preliminary data.</text>
</comment>
<proteinExistence type="predicted"/>
<organism evidence="2 3">
    <name type="scientific">Elysia crispata</name>
    <name type="common">lettuce slug</name>
    <dbReference type="NCBI Taxonomy" id="231223"/>
    <lineage>
        <taxon>Eukaryota</taxon>
        <taxon>Metazoa</taxon>
        <taxon>Spiralia</taxon>
        <taxon>Lophotrochozoa</taxon>
        <taxon>Mollusca</taxon>
        <taxon>Gastropoda</taxon>
        <taxon>Heterobranchia</taxon>
        <taxon>Euthyneura</taxon>
        <taxon>Panpulmonata</taxon>
        <taxon>Sacoglossa</taxon>
        <taxon>Placobranchoidea</taxon>
        <taxon>Plakobranchidae</taxon>
        <taxon>Elysia</taxon>
    </lineage>
</organism>
<evidence type="ECO:0000259" key="1">
    <source>
        <dbReference type="PROSITE" id="PS51406"/>
    </source>
</evidence>
<protein>
    <recommendedName>
        <fullName evidence="1">Fibrinogen C-terminal domain-containing protein</fullName>
    </recommendedName>
</protein>
<feature type="domain" description="Fibrinogen C-terminal" evidence="1">
    <location>
        <begin position="66"/>
        <end position="175"/>
    </location>
</feature>
<dbReference type="InterPro" id="IPR002181">
    <property type="entry name" value="Fibrinogen_a/b/g_C_dom"/>
</dbReference>
<reference evidence="2" key="1">
    <citation type="journal article" date="2023" name="G3 (Bethesda)">
        <title>A reference genome for the long-term kleptoplast-retaining sea slug Elysia crispata morphotype clarki.</title>
        <authorList>
            <person name="Eastman K.E."/>
            <person name="Pendleton A.L."/>
            <person name="Shaikh M.A."/>
            <person name="Suttiyut T."/>
            <person name="Ogas R."/>
            <person name="Tomko P."/>
            <person name="Gavelis G."/>
            <person name="Widhalm J.R."/>
            <person name="Wisecaver J.H."/>
        </authorList>
    </citation>
    <scope>NUCLEOTIDE SEQUENCE</scope>
    <source>
        <strain evidence="2">ECLA1</strain>
    </source>
</reference>
<dbReference type="SMART" id="SM00186">
    <property type="entry name" value="FBG"/>
    <property type="match status" value="1"/>
</dbReference>
<dbReference type="InterPro" id="IPR036056">
    <property type="entry name" value="Fibrinogen-like_C"/>
</dbReference>
<dbReference type="EMBL" id="JAWDGP010004383">
    <property type="protein sequence ID" value="KAK3764821.1"/>
    <property type="molecule type" value="Genomic_DNA"/>
</dbReference>
<dbReference type="Pfam" id="PF00147">
    <property type="entry name" value="Fibrinogen_C"/>
    <property type="match status" value="1"/>
</dbReference>
<sequence>MYGQMSLVTLEERVRGYPGDVDVTRSVSAMSAKRVQNDQNQKCIETTRMSCGFGNSGRDMKEGTIFAQYKTFNLESEANKYRIRLGDVSGSLDDGSDSSGLSFSNGMYFSTFDRDNDSHKTTNCAMHYKAGWWYKSCYGSLLNAPAPLSNGKNEWYNGKKYMKPTLTAMKIRPLQVD</sequence>
<dbReference type="Proteomes" id="UP001283361">
    <property type="component" value="Unassembled WGS sequence"/>
</dbReference>
<evidence type="ECO:0000313" key="2">
    <source>
        <dbReference type="EMBL" id="KAK3764821.1"/>
    </source>
</evidence>
<evidence type="ECO:0000313" key="3">
    <source>
        <dbReference type="Proteomes" id="UP001283361"/>
    </source>
</evidence>
<dbReference type="AlphaFoldDB" id="A0AAE1DBW4"/>
<dbReference type="SUPFAM" id="SSF56496">
    <property type="entry name" value="Fibrinogen C-terminal domain-like"/>
    <property type="match status" value="1"/>
</dbReference>
<dbReference type="InterPro" id="IPR014716">
    <property type="entry name" value="Fibrinogen_a/b/g_C_1"/>
</dbReference>
<dbReference type="PROSITE" id="PS51406">
    <property type="entry name" value="FIBRINOGEN_C_2"/>
    <property type="match status" value="1"/>
</dbReference>
<name>A0AAE1DBW4_9GAST</name>
<dbReference type="Gene3D" id="3.90.215.10">
    <property type="entry name" value="Gamma Fibrinogen, chain A, domain 1"/>
    <property type="match status" value="1"/>
</dbReference>
<keyword evidence="3" id="KW-1185">Reference proteome</keyword>